<dbReference type="SUPFAM" id="SSF49599">
    <property type="entry name" value="TRAF domain-like"/>
    <property type="match status" value="1"/>
</dbReference>
<dbReference type="SUPFAM" id="SSF54695">
    <property type="entry name" value="POZ domain"/>
    <property type="match status" value="1"/>
</dbReference>
<gene>
    <name evidence="4" type="ORF">URODEC1_LOCUS115411</name>
</gene>
<dbReference type="PROSITE" id="PS50097">
    <property type="entry name" value="BTB"/>
    <property type="match status" value="1"/>
</dbReference>
<protein>
    <recommendedName>
        <fullName evidence="3">BTB domain-containing protein</fullName>
    </recommendedName>
</protein>
<dbReference type="PANTHER" id="PTHR26379">
    <property type="entry name" value="BTB/POZ AND MATH DOMAIN-CONTAINING PROTEIN 1"/>
    <property type="match status" value="1"/>
</dbReference>
<dbReference type="InterPro" id="IPR002083">
    <property type="entry name" value="MATH/TRAF_dom"/>
</dbReference>
<keyword evidence="5" id="KW-1185">Reference proteome</keyword>
<dbReference type="InterPro" id="IPR000210">
    <property type="entry name" value="BTB/POZ_dom"/>
</dbReference>
<dbReference type="Gene3D" id="3.30.710.10">
    <property type="entry name" value="Potassium Channel Kv1.1, Chain A"/>
    <property type="match status" value="1"/>
</dbReference>
<dbReference type="EMBL" id="OZ075119">
    <property type="protein sequence ID" value="CAL5093491.1"/>
    <property type="molecule type" value="Genomic_DNA"/>
</dbReference>
<dbReference type="Pfam" id="PF24570">
    <property type="entry name" value="BACK_BPM_SPOP"/>
    <property type="match status" value="1"/>
</dbReference>
<organism evidence="4 5">
    <name type="scientific">Urochloa decumbens</name>
    <dbReference type="NCBI Taxonomy" id="240449"/>
    <lineage>
        <taxon>Eukaryota</taxon>
        <taxon>Viridiplantae</taxon>
        <taxon>Streptophyta</taxon>
        <taxon>Embryophyta</taxon>
        <taxon>Tracheophyta</taxon>
        <taxon>Spermatophyta</taxon>
        <taxon>Magnoliopsida</taxon>
        <taxon>Liliopsida</taxon>
        <taxon>Poales</taxon>
        <taxon>Poaceae</taxon>
        <taxon>PACMAD clade</taxon>
        <taxon>Panicoideae</taxon>
        <taxon>Panicodae</taxon>
        <taxon>Paniceae</taxon>
        <taxon>Melinidinae</taxon>
        <taxon>Urochloa</taxon>
    </lineage>
</organism>
<dbReference type="PANTHER" id="PTHR26379:SF180">
    <property type="entry name" value="TRAF TRANSCRIPTION FACTOR"/>
    <property type="match status" value="1"/>
</dbReference>
<dbReference type="AlphaFoldDB" id="A0ABC9GG06"/>
<comment type="similarity">
    <text evidence="2">Belongs to the Tdpoz family.</text>
</comment>
<accession>A0ABC9GG06</accession>
<evidence type="ECO:0000259" key="3">
    <source>
        <dbReference type="PROSITE" id="PS50097"/>
    </source>
</evidence>
<dbReference type="InterPro" id="IPR056423">
    <property type="entry name" value="BACK_BPM_SPOP"/>
</dbReference>
<name>A0ABC9GG06_9POAL</name>
<evidence type="ECO:0000313" key="4">
    <source>
        <dbReference type="EMBL" id="CAL5093491.1"/>
    </source>
</evidence>
<dbReference type="Proteomes" id="UP001497457">
    <property type="component" value="Chromosome 9rd"/>
</dbReference>
<dbReference type="Gene3D" id="1.25.40.420">
    <property type="match status" value="1"/>
</dbReference>
<dbReference type="Pfam" id="PF00651">
    <property type="entry name" value="BTB"/>
    <property type="match status" value="1"/>
</dbReference>
<sequence>MNMKHSCTHLPEEARSVHLLKIDGFSVTRATIGNNKDHIKSRCSVFGYDWEIRLYPASLISRTEYLSPSDRGILVYIASGTTTDDEVQGSGTLIVECTISVLREPEEANICLPDSSGNLHRHLGELLQSEVGADVTFAVSGESLAAHKNILAARSPVFKAEFFGDMQERTTQHMVPELHCQQEVDEGEEAVMAQHLLVAADRYGLDGLKVMCEKRLTLGIGISMVASTLALAEQHNCPRLKAKCIEFIAGSPENLDAVVATEGYRNLEVSSPWVLTELLKDALSKK</sequence>
<feature type="domain" description="BTB" evidence="3">
    <location>
        <begin position="133"/>
        <end position="178"/>
    </location>
</feature>
<comment type="pathway">
    <text evidence="1">Protein modification; protein ubiquitination.</text>
</comment>
<dbReference type="InterPro" id="IPR011333">
    <property type="entry name" value="SKP1/BTB/POZ_sf"/>
</dbReference>
<proteinExistence type="inferred from homology"/>
<dbReference type="CDD" id="cd00121">
    <property type="entry name" value="MATH"/>
    <property type="match status" value="1"/>
</dbReference>
<evidence type="ECO:0000256" key="2">
    <source>
        <dbReference type="ARBA" id="ARBA00010846"/>
    </source>
</evidence>
<dbReference type="SMART" id="SM00225">
    <property type="entry name" value="BTB"/>
    <property type="match status" value="1"/>
</dbReference>
<dbReference type="InterPro" id="IPR045005">
    <property type="entry name" value="BPM1-6"/>
</dbReference>
<reference evidence="4" key="1">
    <citation type="submission" date="2024-10" db="EMBL/GenBank/DDBJ databases">
        <authorList>
            <person name="Ryan C."/>
        </authorList>
    </citation>
    <scope>NUCLEOTIDE SEQUENCE [LARGE SCALE GENOMIC DNA]</scope>
</reference>
<evidence type="ECO:0000256" key="1">
    <source>
        <dbReference type="ARBA" id="ARBA00004906"/>
    </source>
</evidence>
<evidence type="ECO:0000313" key="5">
    <source>
        <dbReference type="Proteomes" id="UP001497457"/>
    </source>
</evidence>